<keyword evidence="2" id="KW-1185">Reference proteome</keyword>
<dbReference type="AlphaFoldDB" id="A0A2N3XQ00"/>
<protein>
    <submittedName>
        <fullName evidence="1">Uncharacterized protein</fullName>
    </submittedName>
</protein>
<name>A0A2N3XQ00_SACSN</name>
<evidence type="ECO:0000313" key="1">
    <source>
        <dbReference type="EMBL" id="PKW12733.1"/>
    </source>
</evidence>
<dbReference type="STRING" id="994479.GCA_000194155_07874"/>
<comment type="caution">
    <text evidence="1">The sequence shown here is derived from an EMBL/GenBank/DDBJ whole genome shotgun (WGS) entry which is preliminary data.</text>
</comment>
<proteinExistence type="predicted"/>
<evidence type="ECO:0000313" key="2">
    <source>
        <dbReference type="Proteomes" id="UP000233786"/>
    </source>
</evidence>
<dbReference type="EMBL" id="PJNB01000001">
    <property type="protein sequence ID" value="PKW12733.1"/>
    <property type="molecule type" value="Genomic_DNA"/>
</dbReference>
<gene>
    <name evidence="1" type="ORF">A8926_0213</name>
</gene>
<reference evidence="1" key="1">
    <citation type="submission" date="2017-12" db="EMBL/GenBank/DDBJ databases">
        <title>Sequencing the genomes of 1000 Actinobacteria strains.</title>
        <authorList>
            <person name="Klenk H.-P."/>
        </authorList>
    </citation>
    <scope>NUCLEOTIDE SEQUENCE [LARGE SCALE GENOMIC DNA]</scope>
    <source>
        <strain evidence="1">DSM 44228</strain>
    </source>
</reference>
<accession>A0A2N3XQ00</accession>
<dbReference type="Proteomes" id="UP000233786">
    <property type="component" value="Unassembled WGS sequence"/>
</dbReference>
<organism evidence="1 2">
    <name type="scientific">Saccharopolyspora spinosa</name>
    <dbReference type="NCBI Taxonomy" id="60894"/>
    <lineage>
        <taxon>Bacteria</taxon>
        <taxon>Bacillati</taxon>
        <taxon>Actinomycetota</taxon>
        <taxon>Actinomycetes</taxon>
        <taxon>Pseudonocardiales</taxon>
        <taxon>Pseudonocardiaceae</taxon>
        <taxon>Saccharopolyspora</taxon>
    </lineage>
</organism>
<sequence>MSGHTKENLSPPLRMHDYAASFGRADLNRTTQLIR</sequence>